<dbReference type="Gene3D" id="1.10.600.10">
    <property type="entry name" value="Farnesyl Diphosphate Synthase"/>
    <property type="match status" value="1"/>
</dbReference>
<evidence type="ECO:0000313" key="1">
    <source>
        <dbReference type="EMBL" id="KAK4205462.1"/>
    </source>
</evidence>
<dbReference type="Proteomes" id="UP001303160">
    <property type="component" value="Unassembled WGS sequence"/>
</dbReference>
<dbReference type="Pfam" id="PF19086">
    <property type="entry name" value="Terpene_syn_C_2"/>
    <property type="match status" value="1"/>
</dbReference>
<protein>
    <submittedName>
        <fullName evidence="1">Uncharacterized protein</fullName>
    </submittedName>
</protein>
<dbReference type="AlphaFoldDB" id="A0AAN7B0L8"/>
<comment type="caution">
    <text evidence="1">The sequence shown here is derived from an EMBL/GenBank/DDBJ whole genome shotgun (WGS) entry which is preliminary data.</text>
</comment>
<name>A0AAN7B0L8_9PEZI</name>
<sequence length="122" mass="13691">MNTFWLPDGTTDLCASASEAQSLADCFMDVLRHASRPRPGGEWKGASVAQELMQRMISSGASESLIRRFLKTMQQSCDAVVEQAGDRSRSHARDVETYFEVRRHTIVVEPCLVMLQYDMECG</sequence>
<evidence type="ECO:0000313" key="2">
    <source>
        <dbReference type="Proteomes" id="UP001303160"/>
    </source>
</evidence>
<dbReference type="InterPro" id="IPR008949">
    <property type="entry name" value="Isoprenoid_synthase_dom_sf"/>
</dbReference>
<accession>A0AAN7B0L8</accession>
<reference evidence="1" key="2">
    <citation type="submission" date="2023-05" db="EMBL/GenBank/DDBJ databases">
        <authorList>
            <consortium name="Lawrence Berkeley National Laboratory"/>
            <person name="Steindorff A."/>
            <person name="Hensen N."/>
            <person name="Bonometti L."/>
            <person name="Westerberg I."/>
            <person name="Brannstrom I.O."/>
            <person name="Guillou S."/>
            <person name="Cros-Aarteil S."/>
            <person name="Calhoun S."/>
            <person name="Haridas S."/>
            <person name="Kuo A."/>
            <person name="Mondo S."/>
            <person name="Pangilinan J."/>
            <person name="Riley R."/>
            <person name="Labutti K."/>
            <person name="Andreopoulos B."/>
            <person name="Lipzen A."/>
            <person name="Chen C."/>
            <person name="Yanf M."/>
            <person name="Daum C."/>
            <person name="Ng V."/>
            <person name="Clum A."/>
            <person name="Ohm R."/>
            <person name="Martin F."/>
            <person name="Silar P."/>
            <person name="Natvig D."/>
            <person name="Lalanne C."/>
            <person name="Gautier V."/>
            <person name="Ament-Velasquez S.L."/>
            <person name="Kruys A."/>
            <person name="Hutchinson M.I."/>
            <person name="Powell A.J."/>
            <person name="Barry K."/>
            <person name="Miller A.N."/>
            <person name="Grigoriev I.V."/>
            <person name="Debuchy R."/>
            <person name="Gladieux P."/>
            <person name="Thoren M.H."/>
            <person name="Johannesson H."/>
        </authorList>
    </citation>
    <scope>NUCLEOTIDE SEQUENCE</scope>
    <source>
        <strain evidence="1">CBS 315.58</strain>
    </source>
</reference>
<gene>
    <name evidence="1" type="ORF">QBC40DRAFT_249055</name>
</gene>
<keyword evidence="2" id="KW-1185">Reference proteome</keyword>
<proteinExistence type="predicted"/>
<organism evidence="1 2">
    <name type="scientific">Triangularia verruculosa</name>
    <dbReference type="NCBI Taxonomy" id="2587418"/>
    <lineage>
        <taxon>Eukaryota</taxon>
        <taxon>Fungi</taxon>
        <taxon>Dikarya</taxon>
        <taxon>Ascomycota</taxon>
        <taxon>Pezizomycotina</taxon>
        <taxon>Sordariomycetes</taxon>
        <taxon>Sordariomycetidae</taxon>
        <taxon>Sordariales</taxon>
        <taxon>Podosporaceae</taxon>
        <taxon>Triangularia</taxon>
    </lineage>
</organism>
<dbReference type="EMBL" id="MU863876">
    <property type="protein sequence ID" value="KAK4205462.1"/>
    <property type="molecule type" value="Genomic_DNA"/>
</dbReference>
<dbReference type="SUPFAM" id="SSF48576">
    <property type="entry name" value="Terpenoid synthases"/>
    <property type="match status" value="1"/>
</dbReference>
<reference evidence="1" key="1">
    <citation type="journal article" date="2023" name="Mol. Phylogenet. Evol.">
        <title>Genome-scale phylogeny and comparative genomics of the fungal order Sordariales.</title>
        <authorList>
            <person name="Hensen N."/>
            <person name="Bonometti L."/>
            <person name="Westerberg I."/>
            <person name="Brannstrom I.O."/>
            <person name="Guillou S."/>
            <person name="Cros-Aarteil S."/>
            <person name="Calhoun S."/>
            <person name="Haridas S."/>
            <person name="Kuo A."/>
            <person name="Mondo S."/>
            <person name="Pangilinan J."/>
            <person name="Riley R."/>
            <person name="LaButti K."/>
            <person name="Andreopoulos B."/>
            <person name="Lipzen A."/>
            <person name="Chen C."/>
            <person name="Yan M."/>
            <person name="Daum C."/>
            <person name="Ng V."/>
            <person name="Clum A."/>
            <person name="Steindorff A."/>
            <person name="Ohm R.A."/>
            <person name="Martin F."/>
            <person name="Silar P."/>
            <person name="Natvig D.O."/>
            <person name="Lalanne C."/>
            <person name="Gautier V."/>
            <person name="Ament-Velasquez S.L."/>
            <person name="Kruys A."/>
            <person name="Hutchinson M.I."/>
            <person name="Powell A.J."/>
            <person name="Barry K."/>
            <person name="Miller A.N."/>
            <person name="Grigoriev I.V."/>
            <person name="Debuchy R."/>
            <person name="Gladieux P."/>
            <person name="Hiltunen Thoren M."/>
            <person name="Johannesson H."/>
        </authorList>
    </citation>
    <scope>NUCLEOTIDE SEQUENCE</scope>
    <source>
        <strain evidence="1">CBS 315.58</strain>
    </source>
</reference>